<evidence type="ECO:0000256" key="6">
    <source>
        <dbReference type="ARBA" id="ARBA00023242"/>
    </source>
</evidence>
<proteinExistence type="inferred from homology"/>
<feature type="domain" description="Leucine zipper with capping helix" evidence="10">
    <location>
        <begin position="154"/>
        <end position="206"/>
    </location>
</feature>
<dbReference type="GO" id="GO:0120230">
    <property type="term" value="F:recombinase activator activity"/>
    <property type="evidence" value="ECO:0007669"/>
    <property type="project" value="TreeGrafter"/>
</dbReference>
<evidence type="ECO:0000259" key="10">
    <source>
        <dbReference type="Pfam" id="PF18517"/>
    </source>
</evidence>
<keyword evidence="7" id="KW-0469">Meiosis</keyword>
<dbReference type="InterPro" id="IPR040661">
    <property type="entry name" value="LZ3wCH"/>
</dbReference>
<dbReference type="GO" id="GO:0000794">
    <property type="term" value="C:condensed nuclear chromosome"/>
    <property type="evidence" value="ECO:0007669"/>
    <property type="project" value="TreeGrafter"/>
</dbReference>
<evidence type="ECO:0000259" key="9">
    <source>
        <dbReference type="Pfam" id="PF07106"/>
    </source>
</evidence>
<feature type="coiled-coil region" evidence="8">
    <location>
        <begin position="68"/>
        <end position="175"/>
    </location>
</feature>
<dbReference type="EMBL" id="HBUF01090117">
    <property type="protein sequence ID" value="CAG6635484.1"/>
    <property type="molecule type" value="Transcribed_RNA"/>
</dbReference>
<evidence type="ECO:0000256" key="4">
    <source>
        <dbReference type="ARBA" id="ARBA00023054"/>
    </source>
</evidence>
<dbReference type="Gene3D" id="1.10.10.10">
    <property type="entry name" value="Winged helix-like DNA-binding domain superfamily/Winged helix DNA-binding domain"/>
    <property type="match status" value="1"/>
</dbReference>
<dbReference type="PANTHER" id="PTHR15938:SF0">
    <property type="entry name" value="HOMOLOGOUS-PAIRING PROTEIN 2 HOMOLOG"/>
    <property type="match status" value="1"/>
</dbReference>
<feature type="domain" description="Homologous-pairing protein 2 winged helix" evidence="9">
    <location>
        <begin position="5"/>
        <end position="64"/>
    </location>
</feature>
<comment type="subcellular location">
    <subcellularLocation>
        <location evidence="1">Nucleus</location>
    </subcellularLocation>
</comment>
<dbReference type="GO" id="GO:0010774">
    <property type="term" value="P:meiotic strand invasion involved in reciprocal meiotic recombination"/>
    <property type="evidence" value="ECO:0007669"/>
    <property type="project" value="TreeGrafter"/>
</dbReference>
<dbReference type="InterPro" id="IPR010776">
    <property type="entry name" value="Hop2_WH_dom"/>
</dbReference>
<sequence>MNANTEAIFKYLKQTNRPYSVNDIIQNLHKKYNKTVVQNALDELVKADHVMSKTYGKQVIYCIKQSGKNAEKKDASVVKEELKTKERELTEKQALLKKLQDENKQIKAKVKNLTQNLTTEEALVMKTKLVQEVTEKKTKLENLSNNVEVVSEVDKKKLQETKEKLVKEYRKRKRMCTEMLDAVLENYPKSKKILLEETGVETDEMVKMETIV</sequence>
<keyword evidence="4 8" id="KW-0175">Coiled coil</keyword>
<comment type="similarity">
    <text evidence="2">Belongs to the HOP2 family.</text>
</comment>
<evidence type="ECO:0000256" key="7">
    <source>
        <dbReference type="ARBA" id="ARBA00023254"/>
    </source>
</evidence>
<dbReference type="SUPFAM" id="SSF46785">
    <property type="entry name" value="Winged helix' DNA-binding domain"/>
    <property type="match status" value="1"/>
</dbReference>
<keyword evidence="6" id="KW-0539">Nucleus</keyword>
<dbReference type="EMBL" id="HBUF01090118">
    <property type="protein sequence ID" value="CAG6635485.1"/>
    <property type="molecule type" value="Transcribed_RNA"/>
</dbReference>
<dbReference type="AlphaFoldDB" id="A0A8D8QNW1"/>
<dbReference type="GO" id="GO:0120231">
    <property type="term" value="C:DNA recombinase auxiliary factor complex"/>
    <property type="evidence" value="ECO:0007669"/>
    <property type="project" value="TreeGrafter"/>
</dbReference>
<evidence type="ECO:0000256" key="2">
    <source>
        <dbReference type="ARBA" id="ARBA00007922"/>
    </source>
</evidence>
<evidence type="ECO:0000256" key="1">
    <source>
        <dbReference type="ARBA" id="ARBA00004123"/>
    </source>
</evidence>
<dbReference type="InterPro" id="IPR036388">
    <property type="entry name" value="WH-like_DNA-bd_sf"/>
</dbReference>
<evidence type="ECO:0000256" key="5">
    <source>
        <dbReference type="ARBA" id="ARBA00023172"/>
    </source>
</evidence>
<evidence type="ECO:0000313" key="11">
    <source>
        <dbReference type="EMBL" id="CAG6635483.1"/>
    </source>
</evidence>
<dbReference type="Pfam" id="PF18517">
    <property type="entry name" value="LZ3wCH"/>
    <property type="match status" value="1"/>
</dbReference>
<protein>
    <recommendedName>
        <fullName evidence="3">Homologous-pairing protein 2 homolog</fullName>
    </recommendedName>
</protein>
<dbReference type="GO" id="GO:0007129">
    <property type="term" value="P:homologous chromosome pairing at meiosis"/>
    <property type="evidence" value="ECO:0007669"/>
    <property type="project" value="TreeGrafter"/>
</dbReference>
<keyword evidence="5" id="KW-0233">DNA recombination</keyword>
<dbReference type="GO" id="GO:0003690">
    <property type="term" value="F:double-stranded DNA binding"/>
    <property type="evidence" value="ECO:0007669"/>
    <property type="project" value="TreeGrafter"/>
</dbReference>
<organism evidence="11">
    <name type="scientific">Cacopsylla melanoneura</name>
    <dbReference type="NCBI Taxonomy" id="428564"/>
    <lineage>
        <taxon>Eukaryota</taxon>
        <taxon>Metazoa</taxon>
        <taxon>Ecdysozoa</taxon>
        <taxon>Arthropoda</taxon>
        <taxon>Hexapoda</taxon>
        <taxon>Insecta</taxon>
        <taxon>Pterygota</taxon>
        <taxon>Neoptera</taxon>
        <taxon>Paraneoptera</taxon>
        <taxon>Hemiptera</taxon>
        <taxon>Sternorrhyncha</taxon>
        <taxon>Psylloidea</taxon>
        <taxon>Psyllidae</taxon>
        <taxon>Psyllinae</taxon>
        <taxon>Cacopsylla</taxon>
    </lineage>
</organism>
<dbReference type="GO" id="GO:0000709">
    <property type="term" value="P:meiotic joint molecule formation"/>
    <property type="evidence" value="ECO:0007669"/>
    <property type="project" value="TreeGrafter"/>
</dbReference>
<reference evidence="11" key="1">
    <citation type="submission" date="2021-05" db="EMBL/GenBank/DDBJ databases">
        <authorList>
            <person name="Alioto T."/>
            <person name="Alioto T."/>
            <person name="Gomez Garrido J."/>
        </authorList>
    </citation>
    <scope>NUCLEOTIDE SEQUENCE</scope>
</reference>
<dbReference type="InterPro" id="IPR036390">
    <property type="entry name" value="WH_DNA-bd_sf"/>
</dbReference>
<dbReference type="PANTHER" id="PTHR15938">
    <property type="entry name" value="TBP-1 INTERACTING PROTEIN"/>
    <property type="match status" value="1"/>
</dbReference>
<name>A0A8D8QNW1_9HEMI</name>
<evidence type="ECO:0000256" key="3">
    <source>
        <dbReference type="ARBA" id="ARBA00016093"/>
    </source>
</evidence>
<dbReference type="Pfam" id="PF07106">
    <property type="entry name" value="WHD_TBPIP"/>
    <property type="match status" value="1"/>
</dbReference>
<dbReference type="EMBL" id="HBUF01090116">
    <property type="protein sequence ID" value="CAG6635483.1"/>
    <property type="molecule type" value="Transcribed_RNA"/>
</dbReference>
<accession>A0A8D8QNW1</accession>
<evidence type="ECO:0000256" key="8">
    <source>
        <dbReference type="SAM" id="Coils"/>
    </source>
</evidence>